<proteinExistence type="predicted"/>
<evidence type="ECO:0000313" key="1">
    <source>
        <dbReference type="EMBL" id="OWF48437.1"/>
    </source>
</evidence>
<dbReference type="InterPro" id="IPR029375">
    <property type="entry name" value="CFAP141"/>
</dbReference>
<evidence type="ECO:0000313" key="2">
    <source>
        <dbReference type="Proteomes" id="UP000242188"/>
    </source>
</evidence>
<dbReference type="Proteomes" id="UP000242188">
    <property type="component" value="Unassembled WGS sequence"/>
</dbReference>
<dbReference type="Pfam" id="PF15104">
    <property type="entry name" value="CFAP141"/>
    <property type="match status" value="1"/>
</dbReference>
<reference evidence="1 2" key="1">
    <citation type="journal article" date="2017" name="Nat. Ecol. Evol.">
        <title>Scallop genome provides insights into evolution of bilaterian karyotype and development.</title>
        <authorList>
            <person name="Wang S."/>
            <person name="Zhang J."/>
            <person name="Jiao W."/>
            <person name="Li J."/>
            <person name="Xun X."/>
            <person name="Sun Y."/>
            <person name="Guo X."/>
            <person name="Huan P."/>
            <person name="Dong B."/>
            <person name="Zhang L."/>
            <person name="Hu X."/>
            <person name="Sun X."/>
            <person name="Wang J."/>
            <person name="Zhao C."/>
            <person name="Wang Y."/>
            <person name="Wang D."/>
            <person name="Huang X."/>
            <person name="Wang R."/>
            <person name="Lv J."/>
            <person name="Li Y."/>
            <person name="Zhang Z."/>
            <person name="Liu B."/>
            <person name="Lu W."/>
            <person name="Hui Y."/>
            <person name="Liang J."/>
            <person name="Zhou Z."/>
            <person name="Hou R."/>
            <person name="Li X."/>
            <person name="Liu Y."/>
            <person name="Li H."/>
            <person name="Ning X."/>
            <person name="Lin Y."/>
            <person name="Zhao L."/>
            <person name="Xing Q."/>
            <person name="Dou J."/>
            <person name="Li Y."/>
            <person name="Mao J."/>
            <person name="Guo H."/>
            <person name="Dou H."/>
            <person name="Li T."/>
            <person name="Mu C."/>
            <person name="Jiang W."/>
            <person name="Fu Q."/>
            <person name="Fu X."/>
            <person name="Miao Y."/>
            <person name="Liu J."/>
            <person name="Yu Q."/>
            <person name="Li R."/>
            <person name="Liao H."/>
            <person name="Li X."/>
            <person name="Kong Y."/>
            <person name="Jiang Z."/>
            <person name="Chourrout D."/>
            <person name="Li R."/>
            <person name="Bao Z."/>
        </authorList>
    </citation>
    <scope>NUCLEOTIDE SEQUENCE [LARGE SCALE GENOMIC DNA]</scope>
    <source>
        <strain evidence="1 2">PY_sf001</strain>
    </source>
</reference>
<dbReference type="EMBL" id="NEDP02003547">
    <property type="protein sequence ID" value="OWF48437.1"/>
    <property type="molecule type" value="Genomic_DNA"/>
</dbReference>
<dbReference type="PANTHER" id="PTHR35818">
    <property type="entry name" value="C1ORF189"/>
    <property type="match status" value="1"/>
</dbReference>
<accession>A0A210QI67</accession>
<keyword evidence="2" id="KW-1185">Reference proteome</keyword>
<evidence type="ECO:0008006" key="3">
    <source>
        <dbReference type="Google" id="ProtNLM"/>
    </source>
</evidence>
<name>A0A210QI67_MIZYE</name>
<protein>
    <recommendedName>
        <fullName evidence="3">Flagellar FliJ protein</fullName>
    </recommendedName>
</protein>
<dbReference type="AlphaFoldDB" id="A0A210QI67"/>
<dbReference type="OrthoDB" id="2122938at2759"/>
<gene>
    <name evidence="1" type="ORF">KP79_PYT14795</name>
</gene>
<comment type="caution">
    <text evidence="1">The sequence shown here is derived from an EMBL/GenBank/DDBJ whole genome shotgun (WGS) entry which is preliminary data.</text>
</comment>
<organism evidence="1 2">
    <name type="scientific">Mizuhopecten yessoensis</name>
    <name type="common">Japanese scallop</name>
    <name type="synonym">Patinopecten yessoensis</name>
    <dbReference type="NCBI Taxonomy" id="6573"/>
    <lineage>
        <taxon>Eukaryota</taxon>
        <taxon>Metazoa</taxon>
        <taxon>Spiralia</taxon>
        <taxon>Lophotrochozoa</taxon>
        <taxon>Mollusca</taxon>
        <taxon>Bivalvia</taxon>
        <taxon>Autobranchia</taxon>
        <taxon>Pteriomorphia</taxon>
        <taxon>Pectinida</taxon>
        <taxon>Pectinoidea</taxon>
        <taxon>Pectinidae</taxon>
        <taxon>Mizuhopecten</taxon>
    </lineage>
</organism>
<dbReference type="PANTHER" id="PTHR35818:SF1">
    <property type="entry name" value="CILIA- AND FLAGELLA-ASSOCIATED PROTEIN 141"/>
    <property type="match status" value="1"/>
</dbReference>
<sequence>MSLATTLRFELNTGGKSSLKQAFEKQKERIQKDEMMADRENVVRLELKTNQRAEWNENLEQSSWKKRIREDDKRINEELSQAHKASIAVRRVALQRLFEQEHDIYEKELYKLGKTFFTQRV</sequence>